<dbReference type="Proteomes" id="UP000027361">
    <property type="component" value="Unassembled WGS sequence"/>
</dbReference>
<dbReference type="GeneID" id="25261216"/>
<keyword evidence="3" id="KW-1185">Reference proteome</keyword>
<accession>A0A066W7A9</accession>
<gene>
    <name evidence="2" type="ORF">K437DRAFT_102175</name>
</gene>
<comment type="caution">
    <text evidence="2">The sequence shown here is derived from an EMBL/GenBank/DDBJ whole genome shotgun (WGS) entry which is preliminary data.</text>
</comment>
<evidence type="ECO:0000256" key="1">
    <source>
        <dbReference type="SAM" id="MobiDB-lite"/>
    </source>
</evidence>
<protein>
    <submittedName>
        <fullName evidence="2">Uncharacterized protein</fullName>
    </submittedName>
</protein>
<name>A0A066W7A9_TILAU</name>
<evidence type="ECO:0000313" key="3">
    <source>
        <dbReference type="Proteomes" id="UP000027361"/>
    </source>
</evidence>
<dbReference type="AlphaFoldDB" id="A0A066W7A9"/>
<dbReference type="RefSeq" id="XP_013243700.1">
    <property type="nucleotide sequence ID" value="XM_013388246.1"/>
</dbReference>
<feature type="region of interest" description="Disordered" evidence="1">
    <location>
        <begin position="148"/>
        <end position="172"/>
    </location>
</feature>
<organism evidence="2 3">
    <name type="scientific">Tilletiaria anomala (strain ATCC 24038 / CBS 436.72 / UBC 951)</name>
    <dbReference type="NCBI Taxonomy" id="1037660"/>
    <lineage>
        <taxon>Eukaryota</taxon>
        <taxon>Fungi</taxon>
        <taxon>Dikarya</taxon>
        <taxon>Basidiomycota</taxon>
        <taxon>Ustilaginomycotina</taxon>
        <taxon>Exobasidiomycetes</taxon>
        <taxon>Georgefischeriales</taxon>
        <taxon>Tilletiariaceae</taxon>
        <taxon>Tilletiaria</taxon>
    </lineage>
</organism>
<proteinExistence type="predicted"/>
<evidence type="ECO:0000313" key="2">
    <source>
        <dbReference type="EMBL" id="KDN46964.1"/>
    </source>
</evidence>
<dbReference type="InParanoid" id="A0A066W7A9"/>
<sequence length="172" mass="19899">MCEVFATLRADKADWWLSLTRSWHCGSNRALEMLRQWVAHNRPQSPEVQMHTTQQIMDICGSLLSSESPLYAGRESGRSICEVNMCLEKRIQNEAKQPHDTGVLSQSVSLLFRLWRRQAWCHSCPPFFCRVSTIRMWCSFRHVPRVPHGSKNKQGRQNDFGPMMSEGRVPLP</sequence>
<reference evidence="2 3" key="1">
    <citation type="submission" date="2014-05" db="EMBL/GenBank/DDBJ databases">
        <title>Draft genome sequence of a rare smut relative, Tilletiaria anomala UBC 951.</title>
        <authorList>
            <consortium name="DOE Joint Genome Institute"/>
            <person name="Toome M."/>
            <person name="Kuo A."/>
            <person name="Henrissat B."/>
            <person name="Lipzen A."/>
            <person name="Tritt A."/>
            <person name="Yoshinaga Y."/>
            <person name="Zane M."/>
            <person name="Barry K."/>
            <person name="Grigoriev I.V."/>
            <person name="Spatafora J.W."/>
            <person name="Aimea M.C."/>
        </authorList>
    </citation>
    <scope>NUCLEOTIDE SEQUENCE [LARGE SCALE GENOMIC DNA]</scope>
    <source>
        <strain evidence="2 3">UBC 951</strain>
    </source>
</reference>
<dbReference type="EMBL" id="JMSN01000032">
    <property type="protein sequence ID" value="KDN46964.1"/>
    <property type="molecule type" value="Genomic_DNA"/>
</dbReference>
<dbReference type="HOGENOM" id="CLU_1556358_0_0_1"/>